<evidence type="ECO:0000313" key="5">
    <source>
        <dbReference type="Proteomes" id="UP000001225"/>
    </source>
</evidence>
<dbReference type="Gene3D" id="3.30.1330.120">
    <property type="entry name" value="2-methylcitrate dehydratase PrpD"/>
    <property type="match status" value="1"/>
</dbReference>
<name>A9IHV2_BORPD</name>
<evidence type="ECO:0000313" key="4">
    <source>
        <dbReference type="EMBL" id="CAP41992.1"/>
    </source>
</evidence>
<dbReference type="InterPro" id="IPR005656">
    <property type="entry name" value="MmgE_PrpD"/>
</dbReference>
<dbReference type="InterPro" id="IPR042188">
    <property type="entry name" value="MmgE/PrpD_sf_2"/>
</dbReference>
<reference evidence="4 5" key="1">
    <citation type="journal article" date="2008" name="BMC Genomics">
        <title>The missing link: Bordetella petrii is endowed with both the metabolic versatility of environmental bacteria and virulence traits of pathogenic Bordetellae.</title>
        <authorList>
            <person name="Gross R."/>
            <person name="Guzman C.A."/>
            <person name="Sebaihia M."/>
            <person name="Martins Dos Santos V.A."/>
            <person name="Pieper D.H."/>
            <person name="Koebnik R."/>
            <person name="Lechner M."/>
            <person name="Bartels D."/>
            <person name="Buhrmester J."/>
            <person name="Choudhuri J.V."/>
            <person name="Ebensen T."/>
            <person name="Gaigalat L."/>
            <person name="Herrmann S."/>
            <person name="Khachane A.N."/>
            <person name="Larisch C."/>
            <person name="Link S."/>
            <person name="Linke B."/>
            <person name="Meyer F."/>
            <person name="Mormann S."/>
            <person name="Nakunst D."/>
            <person name="Rueckert C."/>
            <person name="Schneiker-Bekel S."/>
            <person name="Schulze K."/>
            <person name="Vorhoelter F.J."/>
            <person name="Yevsa T."/>
            <person name="Engle J.T."/>
            <person name="Goldman W.E."/>
            <person name="Puehler A."/>
            <person name="Goebel U.B."/>
            <person name="Goesmann A."/>
            <person name="Bloecker H."/>
            <person name="Kaiser O."/>
            <person name="Martinez-Arias R."/>
        </authorList>
    </citation>
    <scope>NUCLEOTIDE SEQUENCE [LARGE SCALE GENOMIC DNA]</scope>
    <source>
        <strain evidence="5">ATCC BAA-461 / DSM 12804 / CCUG 43448 / CIP 107267 / Se-1111R</strain>
    </source>
</reference>
<dbReference type="AlphaFoldDB" id="A9IHV2"/>
<dbReference type="eggNOG" id="COG2079">
    <property type="taxonomic scope" value="Bacteria"/>
</dbReference>
<dbReference type="InterPro" id="IPR042183">
    <property type="entry name" value="MmgE/PrpD_sf_1"/>
</dbReference>
<dbReference type="Proteomes" id="UP000001225">
    <property type="component" value="Chromosome"/>
</dbReference>
<protein>
    <recommendedName>
        <fullName evidence="6">MmgE/PrpD family protein</fullName>
    </recommendedName>
</protein>
<gene>
    <name evidence="4" type="ordered locus">Bpet1653</name>
</gene>
<dbReference type="KEGG" id="bpt:Bpet1653"/>
<dbReference type="STRING" id="94624.Bpet1653"/>
<evidence type="ECO:0008006" key="6">
    <source>
        <dbReference type="Google" id="ProtNLM"/>
    </source>
</evidence>
<evidence type="ECO:0000259" key="2">
    <source>
        <dbReference type="Pfam" id="PF03972"/>
    </source>
</evidence>
<feature type="domain" description="MmgE/PrpD C-terminal" evidence="3">
    <location>
        <begin position="268"/>
        <end position="431"/>
    </location>
</feature>
<dbReference type="EMBL" id="AM902716">
    <property type="protein sequence ID" value="CAP41992.1"/>
    <property type="molecule type" value="Genomic_DNA"/>
</dbReference>
<dbReference type="PANTHER" id="PTHR16943">
    <property type="entry name" value="2-METHYLCITRATE DEHYDRATASE-RELATED"/>
    <property type="match status" value="1"/>
</dbReference>
<dbReference type="GO" id="GO:0016829">
    <property type="term" value="F:lyase activity"/>
    <property type="evidence" value="ECO:0007669"/>
    <property type="project" value="InterPro"/>
</dbReference>
<dbReference type="SUPFAM" id="SSF103378">
    <property type="entry name" value="2-methylcitrate dehydratase PrpD"/>
    <property type="match status" value="1"/>
</dbReference>
<dbReference type="Pfam" id="PF19305">
    <property type="entry name" value="MmgE_PrpD_C"/>
    <property type="match status" value="1"/>
</dbReference>
<sequence length="448" mass="46865">MEQVMTQAGRLVRDALAPRRFSRAALEQARRCLLDYLSCAFEALPLPWSEQAAALALPAPGGAHVVGRAGPRQPDGAAFANAVAGHGLVREDMHAGSISHLGVVVWPMVLAMAQQRPVSGAQVLEAAIVGYETGARLGRAVMTPALARLFRPTGLVGPLAAAVAGARLAGLDETRARHALALAGNCSGGLNEWAHTGGSEMYFHPGFAVRNAWACLQLARGGAQASASIIEGEAGFFQAYARAPLDTDIVLFADGRTEIEQVFNKPAPACNFAQTPCQAALRAGRQAGERRIETVRIDTTQAAVRYPGCDATGPFEHALQAKMSIPFGVAATLAHGAIGEDNYRRLDDPAIARLIAATTLCADAGYSAAFPARQGARVTLRLDDGSSVSAALDDVEAADDALIRQRFRRTASAVLGDGAAARIEDLVDRYEQAADGAELPRLCAAGSA</sequence>
<organism evidence="4 5">
    <name type="scientific">Bordetella petrii (strain ATCC BAA-461 / DSM 12804 / CCUG 43448 / CIP 107267 / Se-1111R)</name>
    <dbReference type="NCBI Taxonomy" id="340100"/>
    <lineage>
        <taxon>Bacteria</taxon>
        <taxon>Pseudomonadati</taxon>
        <taxon>Pseudomonadota</taxon>
        <taxon>Betaproteobacteria</taxon>
        <taxon>Burkholderiales</taxon>
        <taxon>Alcaligenaceae</taxon>
        <taxon>Bordetella</taxon>
    </lineage>
</organism>
<evidence type="ECO:0000259" key="3">
    <source>
        <dbReference type="Pfam" id="PF19305"/>
    </source>
</evidence>
<dbReference type="Gene3D" id="1.10.4100.10">
    <property type="entry name" value="2-methylcitrate dehydratase PrpD"/>
    <property type="match status" value="1"/>
</dbReference>
<dbReference type="PANTHER" id="PTHR16943:SF8">
    <property type="entry name" value="2-METHYLCITRATE DEHYDRATASE"/>
    <property type="match status" value="1"/>
</dbReference>
<evidence type="ECO:0000256" key="1">
    <source>
        <dbReference type="ARBA" id="ARBA00006174"/>
    </source>
</evidence>
<dbReference type="InterPro" id="IPR045336">
    <property type="entry name" value="MmgE_PrpD_N"/>
</dbReference>
<keyword evidence="5" id="KW-1185">Reference proteome</keyword>
<dbReference type="InterPro" id="IPR036148">
    <property type="entry name" value="MmgE/PrpD_sf"/>
</dbReference>
<proteinExistence type="inferred from homology"/>
<dbReference type="InterPro" id="IPR045337">
    <property type="entry name" value="MmgE_PrpD_C"/>
</dbReference>
<feature type="domain" description="MmgE/PrpD N-terminal" evidence="2">
    <location>
        <begin position="20"/>
        <end position="242"/>
    </location>
</feature>
<accession>A9IHV2</accession>
<dbReference type="Pfam" id="PF03972">
    <property type="entry name" value="MmgE_PrpD_N"/>
    <property type="match status" value="1"/>
</dbReference>
<comment type="similarity">
    <text evidence="1">Belongs to the PrpD family.</text>
</comment>